<dbReference type="EMBL" id="LQPQ01000050">
    <property type="protein sequence ID" value="ORW82402.1"/>
    <property type="molecule type" value="Genomic_DNA"/>
</dbReference>
<keyword evidence="3" id="KW-1185">Reference proteome</keyword>
<sequence>MRFEYGATVKGTAGPPIGGHEFGPSGGYPCDHGTLTLLSRPIEESENTIAVWQTACNLAPMPLRARRWSGAKQIGSLANAAVDRCW</sequence>
<evidence type="ECO:0000313" key="2">
    <source>
        <dbReference type="EMBL" id="ORW82402.1"/>
    </source>
</evidence>
<comment type="caution">
    <text evidence="2">The sequence shown here is derived from an EMBL/GenBank/DDBJ whole genome shotgun (WGS) entry which is preliminary data.</text>
</comment>
<evidence type="ECO:0000313" key="3">
    <source>
        <dbReference type="Proteomes" id="UP000193087"/>
    </source>
</evidence>
<feature type="compositionally biased region" description="Gly residues" evidence="1">
    <location>
        <begin position="16"/>
        <end position="25"/>
    </location>
</feature>
<reference evidence="2 3" key="1">
    <citation type="submission" date="2016-01" db="EMBL/GenBank/DDBJ databases">
        <title>The new phylogeny of the genus Mycobacterium.</title>
        <authorList>
            <person name="Tarcisio F."/>
            <person name="Conor M."/>
            <person name="Antonella G."/>
            <person name="Elisabetta G."/>
            <person name="Giulia F.S."/>
            <person name="Sara T."/>
            <person name="Anna F."/>
            <person name="Clotilde B."/>
            <person name="Roberto B."/>
            <person name="Veronica D.S."/>
            <person name="Fabio R."/>
            <person name="Monica P."/>
            <person name="Olivier J."/>
            <person name="Enrico T."/>
            <person name="Nicola S."/>
        </authorList>
    </citation>
    <scope>NUCLEOTIDE SEQUENCE [LARGE SCALE GENOMIC DNA]</scope>
    <source>
        <strain evidence="2 3">DSM 45176</strain>
    </source>
</reference>
<dbReference type="STRING" id="486698.AWC22_15830"/>
<protein>
    <submittedName>
        <fullName evidence="2">Uncharacterized protein</fullName>
    </submittedName>
</protein>
<organism evidence="2 3">
    <name type="scientific">Mycobacterium riyadhense</name>
    <dbReference type="NCBI Taxonomy" id="486698"/>
    <lineage>
        <taxon>Bacteria</taxon>
        <taxon>Bacillati</taxon>
        <taxon>Actinomycetota</taxon>
        <taxon>Actinomycetes</taxon>
        <taxon>Mycobacteriales</taxon>
        <taxon>Mycobacteriaceae</taxon>
        <taxon>Mycobacterium</taxon>
    </lineage>
</organism>
<accession>A0A1X2D2I0</accession>
<feature type="region of interest" description="Disordered" evidence="1">
    <location>
        <begin position="1"/>
        <end position="25"/>
    </location>
</feature>
<dbReference type="AlphaFoldDB" id="A0A1X2D2I0"/>
<name>A0A1X2D2I0_9MYCO</name>
<dbReference type="Proteomes" id="UP000193087">
    <property type="component" value="Unassembled WGS sequence"/>
</dbReference>
<gene>
    <name evidence="2" type="ORF">AWC22_15830</name>
</gene>
<evidence type="ECO:0000256" key="1">
    <source>
        <dbReference type="SAM" id="MobiDB-lite"/>
    </source>
</evidence>
<proteinExistence type="predicted"/>